<sequence length="213" mass="21891">MGEYEVNSELATASPHRDTLPGMAPEGDAPAERNHPPAARRRTFRLLTLLLALAMPLVNLTLLDQYREGVIRRVPHADAAPVKVGVASAWVFGSVLNALGMLFVVLIAGAAGAAACRLAGSQGAFADDRALLGVAVSGFLLGKLLLLTLGSVLFSLPTADHIAAVLGGVDPSMAVLAAACTCAVRHSARLSWPRGTACALVPTALLAVVCLVA</sequence>
<gene>
    <name evidence="3" type="ORF">ABB07_26080</name>
</gene>
<name>A0ABM5TQZ8_9ACTN</name>
<feature type="region of interest" description="Disordered" evidence="1">
    <location>
        <begin position="1"/>
        <end position="37"/>
    </location>
</feature>
<feature type="transmembrane region" description="Helical" evidence="2">
    <location>
        <begin position="162"/>
        <end position="184"/>
    </location>
</feature>
<dbReference type="EMBL" id="CP011497">
    <property type="protein sequence ID" value="AKJ13371.1"/>
    <property type="molecule type" value="Genomic_DNA"/>
</dbReference>
<accession>A0ABM5TQZ8</accession>
<keyword evidence="2" id="KW-0472">Membrane</keyword>
<keyword evidence="2" id="KW-0812">Transmembrane</keyword>
<evidence type="ECO:0000256" key="1">
    <source>
        <dbReference type="SAM" id="MobiDB-lite"/>
    </source>
</evidence>
<evidence type="ECO:0000313" key="4">
    <source>
        <dbReference type="Proteomes" id="UP000035366"/>
    </source>
</evidence>
<reference evidence="3 4" key="1">
    <citation type="journal article" date="2015" name="ISME J.">
        <title>Draft Genome Sequence of Streptomyces incarnatus NRRL8089, which Produces the Nucleoside Antibiotic Sinefungin.</title>
        <authorList>
            <person name="Oshima K."/>
            <person name="Hattori M."/>
            <person name="Shimizu H."/>
            <person name="Fukuda K."/>
            <person name="Nemoto M."/>
            <person name="Inagaki K."/>
            <person name="Tamura T."/>
        </authorList>
    </citation>
    <scope>NUCLEOTIDE SEQUENCE [LARGE SCALE GENOMIC DNA]</scope>
    <source>
        <strain evidence="3 4">NRRL 8089</strain>
    </source>
</reference>
<feature type="transmembrane region" description="Helical" evidence="2">
    <location>
        <begin position="43"/>
        <end position="63"/>
    </location>
</feature>
<feature type="transmembrane region" description="Helical" evidence="2">
    <location>
        <begin position="98"/>
        <end position="119"/>
    </location>
</feature>
<feature type="transmembrane region" description="Helical" evidence="2">
    <location>
        <begin position="131"/>
        <end position="156"/>
    </location>
</feature>
<keyword evidence="4" id="KW-1185">Reference proteome</keyword>
<evidence type="ECO:0008006" key="5">
    <source>
        <dbReference type="Google" id="ProtNLM"/>
    </source>
</evidence>
<proteinExistence type="predicted"/>
<keyword evidence="2" id="KW-1133">Transmembrane helix</keyword>
<evidence type="ECO:0000256" key="2">
    <source>
        <dbReference type="SAM" id="Phobius"/>
    </source>
</evidence>
<evidence type="ECO:0000313" key="3">
    <source>
        <dbReference type="EMBL" id="AKJ13371.1"/>
    </source>
</evidence>
<protein>
    <recommendedName>
        <fullName evidence="5">Yip1 domain-containing protein</fullName>
    </recommendedName>
</protein>
<organism evidence="3 4">
    <name type="scientific">Streptomyces incarnatus</name>
    <dbReference type="NCBI Taxonomy" id="665007"/>
    <lineage>
        <taxon>Bacteria</taxon>
        <taxon>Bacillati</taxon>
        <taxon>Actinomycetota</taxon>
        <taxon>Actinomycetes</taxon>
        <taxon>Kitasatosporales</taxon>
        <taxon>Streptomycetaceae</taxon>
        <taxon>Streptomyces</taxon>
    </lineage>
</organism>
<dbReference type="Proteomes" id="UP000035366">
    <property type="component" value="Chromosome"/>
</dbReference>